<comment type="caution">
    <text evidence="1">The sequence shown here is derived from an EMBL/GenBank/DDBJ whole genome shotgun (WGS) entry which is preliminary data.</text>
</comment>
<organism evidence="1 2">
    <name type="scientific">Photorhabdus asymbiotica</name>
    <dbReference type="NCBI Taxonomy" id="291112"/>
    <lineage>
        <taxon>Bacteria</taxon>
        <taxon>Pseudomonadati</taxon>
        <taxon>Pseudomonadota</taxon>
        <taxon>Gammaproteobacteria</taxon>
        <taxon>Enterobacterales</taxon>
        <taxon>Morganellaceae</taxon>
        <taxon>Photorhabdus</taxon>
    </lineage>
</organism>
<accession>A0ABX9SIU1</accession>
<sequence length="274" mass="30242">MHNPLTWVDPLGLCLIKSVSPPYLTRFSSTLPALVVRSSTLPAVWSSTLYRPPFSSTLPVVLSSTPRSSRLLKCRGSSNTEFGWIGPIWIRLTSSYVGPVNEIKDIVVIDPPRGIAPARVEKKESYVPSSGGNKQIGNVIKVPVKVLDIGSYKELKDREVPGDELEHDHIPSFAALKKAKESELGRPLTDEEAKNLYQNATAIEVPKSVHAAGPTYKGRNTQKQIEQDAMDLNAAVNRDVGALRINMSKLSYDQKSVDVDKAVEEIIERNRQTE</sequence>
<proteinExistence type="predicted"/>
<evidence type="ECO:0000313" key="2">
    <source>
        <dbReference type="Proteomes" id="UP000280955"/>
    </source>
</evidence>
<name>A0ABX9SIU1_9GAMM</name>
<gene>
    <name evidence="1" type="ORF">BDD30_3142</name>
</gene>
<dbReference type="Proteomes" id="UP000280955">
    <property type="component" value="Unassembled WGS sequence"/>
</dbReference>
<protein>
    <submittedName>
        <fullName evidence="1">Uncharacterized protein</fullName>
    </submittedName>
</protein>
<dbReference type="EMBL" id="RBLJ01000004">
    <property type="protein sequence ID" value="RKS56540.1"/>
    <property type="molecule type" value="Genomic_DNA"/>
</dbReference>
<reference evidence="1 2" key="1">
    <citation type="submission" date="2018-10" db="EMBL/GenBank/DDBJ databases">
        <title>Genomic Encyclopedia of Archaeal and Bacterial Type Strains, Phase II (KMG-II): from individual species to whole genera.</title>
        <authorList>
            <person name="Goeker M."/>
        </authorList>
    </citation>
    <scope>NUCLEOTIDE SEQUENCE [LARGE SCALE GENOMIC DNA]</scope>
    <source>
        <strain evidence="1 2">DSM 15149</strain>
    </source>
</reference>
<evidence type="ECO:0000313" key="1">
    <source>
        <dbReference type="EMBL" id="RKS56540.1"/>
    </source>
</evidence>
<keyword evidence="2" id="KW-1185">Reference proteome</keyword>